<accession>A0A5D4IRC4</accession>
<dbReference type="NCBIfam" id="NF033691">
    <property type="entry name" value="immunity_MafI"/>
    <property type="match status" value="1"/>
</dbReference>
<proteinExistence type="predicted"/>
<reference evidence="1 2" key="1">
    <citation type="submission" date="2019-08" db="EMBL/GenBank/DDBJ databases">
        <title>Draft genome for granaticin producer strain Streptomyces parvus C05.</title>
        <authorList>
            <person name="Gonzalez-Pimentel J.L."/>
        </authorList>
    </citation>
    <scope>NUCLEOTIDE SEQUENCE [LARGE SCALE GENOMIC DNA]</scope>
    <source>
        <strain evidence="1 2">C05</strain>
    </source>
</reference>
<evidence type="ECO:0000313" key="2">
    <source>
        <dbReference type="Proteomes" id="UP000323242"/>
    </source>
</evidence>
<dbReference type="InterPro" id="IPR047880">
    <property type="entry name" value="MafI-like"/>
</dbReference>
<name>A0A5D4IRC4_9ACTN</name>
<dbReference type="EMBL" id="VSZQ01000158">
    <property type="protein sequence ID" value="TYR54665.1"/>
    <property type="molecule type" value="Genomic_DNA"/>
</dbReference>
<keyword evidence="2" id="KW-1185">Reference proteome</keyword>
<organism evidence="1 2">
    <name type="scientific">Streptomyces parvus</name>
    <dbReference type="NCBI Taxonomy" id="66428"/>
    <lineage>
        <taxon>Bacteria</taxon>
        <taxon>Bacillati</taxon>
        <taxon>Actinomycetota</taxon>
        <taxon>Actinomycetes</taxon>
        <taxon>Kitasatosporales</taxon>
        <taxon>Streptomycetaceae</taxon>
        <taxon>Streptomyces</taxon>
    </lineage>
</organism>
<sequence>MTFWCVEQAIPLGGYSFVRNQLVDGHGTGNTGAMNHDRAALMASWKRTRAHLDAARAYFAPLPGVDLSTTTEFLAHNELGLAFDCLVHLADDLGLPLDFWQHMDRAAREMRLYSDEPHMPHREAADSCLRHLAAASERD</sequence>
<protein>
    <submittedName>
        <fullName evidence="1">MafI family immunity protein</fullName>
    </submittedName>
</protein>
<evidence type="ECO:0000313" key="1">
    <source>
        <dbReference type="EMBL" id="TYR54665.1"/>
    </source>
</evidence>
<comment type="caution">
    <text evidence="1">The sequence shown here is derived from an EMBL/GenBank/DDBJ whole genome shotgun (WGS) entry which is preliminary data.</text>
</comment>
<dbReference type="AlphaFoldDB" id="A0A5D4IRC4"/>
<dbReference type="Proteomes" id="UP000323242">
    <property type="component" value="Unassembled WGS sequence"/>
</dbReference>
<gene>
    <name evidence="1" type="ORF">FY004_25510</name>
</gene>